<dbReference type="PROSITE" id="PS50937">
    <property type="entry name" value="HTH_MERR_2"/>
    <property type="match status" value="1"/>
</dbReference>
<comment type="caution">
    <text evidence="6">The sequence shown here is derived from an EMBL/GenBank/DDBJ whole genome shotgun (WGS) entry which is preliminary data.</text>
</comment>
<evidence type="ECO:0000256" key="4">
    <source>
        <dbReference type="ARBA" id="ARBA00023163"/>
    </source>
</evidence>
<dbReference type="Pfam" id="PF13411">
    <property type="entry name" value="MerR_1"/>
    <property type="match status" value="1"/>
</dbReference>
<dbReference type="InterPro" id="IPR000551">
    <property type="entry name" value="MerR-type_HTH_dom"/>
</dbReference>
<protein>
    <submittedName>
        <fullName evidence="6">Cu(I)-responsive transcriptional regulator</fullName>
    </submittedName>
</protein>
<feature type="domain" description="HTH merR-type" evidence="5">
    <location>
        <begin position="1"/>
        <end position="71"/>
    </location>
</feature>
<evidence type="ECO:0000313" key="7">
    <source>
        <dbReference type="Proteomes" id="UP001285921"/>
    </source>
</evidence>
<evidence type="ECO:0000313" key="6">
    <source>
        <dbReference type="EMBL" id="GMK46989.1"/>
    </source>
</evidence>
<dbReference type="InterPro" id="IPR047057">
    <property type="entry name" value="MerR_fam"/>
</dbReference>
<dbReference type="SMART" id="SM00422">
    <property type="entry name" value="HTH_MERR"/>
    <property type="match status" value="1"/>
</dbReference>
<sequence length="120" mass="13885">MKASEVSKLTGLPISTLRFYERKQVIPVQFVSRDENNYRVYAKEVVGFLEDVRTLLSVGFTIQELILLINESENSYTEKKALVQEKIQHIQEQKEKLESSKIFLMDVLEGKASFQTHCQS</sequence>
<evidence type="ECO:0000259" key="5">
    <source>
        <dbReference type="PROSITE" id="PS50937"/>
    </source>
</evidence>
<evidence type="ECO:0000256" key="3">
    <source>
        <dbReference type="ARBA" id="ARBA00023125"/>
    </source>
</evidence>
<dbReference type="Gene3D" id="1.10.1660.10">
    <property type="match status" value="1"/>
</dbReference>
<keyword evidence="3" id="KW-0238">DNA-binding</keyword>
<dbReference type="PANTHER" id="PTHR30204">
    <property type="entry name" value="REDOX-CYCLING DRUG-SENSING TRANSCRIPTIONAL ACTIVATOR SOXR"/>
    <property type="match status" value="1"/>
</dbReference>
<reference evidence="6 7" key="1">
    <citation type="submission" date="2023-05" db="EMBL/GenBank/DDBJ databases">
        <title>Draft genome of Paenibacillus sp. CCS26.</title>
        <authorList>
            <person name="Akita H."/>
            <person name="Shinto Y."/>
            <person name="Kimura Z."/>
        </authorList>
    </citation>
    <scope>NUCLEOTIDE SEQUENCE [LARGE SCALE GENOMIC DNA]</scope>
    <source>
        <strain evidence="6 7">CCS26</strain>
    </source>
</reference>
<dbReference type="EMBL" id="BTCL01000016">
    <property type="protein sequence ID" value="GMK46989.1"/>
    <property type="molecule type" value="Genomic_DNA"/>
</dbReference>
<organism evidence="6 7">
    <name type="scientific">Paenibacillus glycanilyticus</name>
    <dbReference type="NCBI Taxonomy" id="126569"/>
    <lineage>
        <taxon>Bacteria</taxon>
        <taxon>Bacillati</taxon>
        <taxon>Bacillota</taxon>
        <taxon>Bacilli</taxon>
        <taxon>Bacillales</taxon>
        <taxon>Paenibacillaceae</taxon>
        <taxon>Paenibacillus</taxon>
    </lineage>
</organism>
<dbReference type="InterPro" id="IPR009061">
    <property type="entry name" value="DNA-bd_dom_put_sf"/>
</dbReference>
<gene>
    <name evidence="6" type="primary">cueR</name>
    <name evidence="6" type="ORF">PghCCS26_41180</name>
</gene>
<dbReference type="PANTHER" id="PTHR30204:SF69">
    <property type="entry name" value="MERR-FAMILY TRANSCRIPTIONAL REGULATOR"/>
    <property type="match status" value="1"/>
</dbReference>
<name>A0ABQ6NQD7_9BACL</name>
<keyword evidence="7" id="KW-1185">Reference proteome</keyword>
<dbReference type="RefSeq" id="WP_317981090.1">
    <property type="nucleotide sequence ID" value="NZ_BTCL01000016.1"/>
</dbReference>
<dbReference type="SUPFAM" id="SSF46955">
    <property type="entry name" value="Putative DNA-binding domain"/>
    <property type="match status" value="1"/>
</dbReference>
<accession>A0ABQ6NQD7</accession>
<evidence type="ECO:0000256" key="1">
    <source>
        <dbReference type="ARBA" id="ARBA00022491"/>
    </source>
</evidence>
<dbReference type="Proteomes" id="UP001285921">
    <property type="component" value="Unassembled WGS sequence"/>
</dbReference>
<keyword evidence="4" id="KW-0804">Transcription</keyword>
<keyword evidence="1" id="KW-0678">Repressor</keyword>
<evidence type="ECO:0000256" key="2">
    <source>
        <dbReference type="ARBA" id="ARBA00023015"/>
    </source>
</evidence>
<proteinExistence type="predicted"/>
<keyword evidence="2" id="KW-0805">Transcription regulation</keyword>